<evidence type="ECO:0000313" key="3">
    <source>
        <dbReference type="EMBL" id="MFC4668412.1"/>
    </source>
</evidence>
<organism evidence="3 4">
    <name type="scientific">Seohaeicola nanhaiensis</name>
    <dbReference type="NCBI Taxonomy" id="1387282"/>
    <lineage>
        <taxon>Bacteria</taxon>
        <taxon>Pseudomonadati</taxon>
        <taxon>Pseudomonadota</taxon>
        <taxon>Alphaproteobacteria</taxon>
        <taxon>Rhodobacterales</taxon>
        <taxon>Roseobacteraceae</taxon>
        <taxon>Seohaeicola</taxon>
    </lineage>
</organism>
<dbReference type="PROSITE" id="PS00571">
    <property type="entry name" value="AMIDASES"/>
    <property type="match status" value="1"/>
</dbReference>
<protein>
    <submittedName>
        <fullName evidence="3">Amidase family protein</fullName>
    </submittedName>
</protein>
<evidence type="ECO:0000259" key="2">
    <source>
        <dbReference type="Pfam" id="PF01425"/>
    </source>
</evidence>
<dbReference type="Pfam" id="PF01425">
    <property type="entry name" value="Amidase"/>
    <property type="match status" value="1"/>
</dbReference>
<name>A0ABV9KDX7_9RHOB</name>
<dbReference type="Gene3D" id="3.90.1300.10">
    <property type="entry name" value="Amidase signature (AS) domain"/>
    <property type="match status" value="1"/>
</dbReference>
<evidence type="ECO:0000313" key="4">
    <source>
        <dbReference type="Proteomes" id="UP001595973"/>
    </source>
</evidence>
<dbReference type="PANTHER" id="PTHR11895">
    <property type="entry name" value="TRANSAMIDASE"/>
    <property type="match status" value="1"/>
</dbReference>
<dbReference type="InterPro" id="IPR000120">
    <property type="entry name" value="Amidase"/>
</dbReference>
<dbReference type="Proteomes" id="UP001595973">
    <property type="component" value="Unassembled WGS sequence"/>
</dbReference>
<reference evidence="4" key="1">
    <citation type="journal article" date="2019" name="Int. J. Syst. Evol. Microbiol.">
        <title>The Global Catalogue of Microorganisms (GCM) 10K type strain sequencing project: providing services to taxonomists for standard genome sequencing and annotation.</title>
        <authorList>
            <consortium name="The Broad Institute Genomics Platform"/>
            <consortium name="The Broad Institute Genome Sequencing Center for Infectious Disease"/>
            <person name="Wu L."/>
            <person name="Ma J."/>
        </authorList>
    </citation>
    <scope>NUCLEOTIDE SEQUENCE [LARGE SCALE GENOMIC DNA]</scope>
    <source>
        <strain evidence="4">CGMCC 4.7283</strain>
    </source>
</reference>
<dbReference type="InterPro" id="IPR023631">
    <property type="entry name" value="Amidase_dom"/>
</dbReference>
<dbReference type="InterPro" id="IPR036928">
    <property type="entry name" value="AS_sf"/>
</dbReference>
<comment type="caution">
    <text evidence="3">The sequence shown here is derived from an EMBL/GenBank/DDBJ whole genome shotgun (WGS) entry which is preliminary data.</text>
</comment>
<comment type="similarity">
    <text evidence="1">Belongs to the amidase family.</text>
</comment>
<evidence type="ECO:0000256" key="1">
    <source>
        <dbReference type="ARBA" id="ARBA00009199"/>
    </source>
</evidence>
<sequence>MAELWQMQAGEIASAVRGREISAEEVTRAHLDRLAAVNPRLNAVVQEFPQEAIDAARALDARIAGGEDVGLLAGVPVTIKVNVDQTGQATTNGLSLQKDQIAQSDNPVVSNLRKAGAVIVGRTNTPAFSMRWFTNNSLHGMTLNPRNAALTPGGSSGGAGSAVAAGLCAVGHGTDIAGSVRYPAYACGVHGLRPTLGRVPAWNASSPDRYIGAQLMAVSGPLARSIGGIALSFAAMSARDIRDPWWTPAPQGLPEMPRRAALCVAPDGMTVAPEVQAALRQSAAALEGAGWEVEEVDCPPMRPAADINAQLWMAESRSVAQMIERENDPDANFVFARMCADSPEMDMPALMAALQRRVTILREWIDFLNRYPVLICPVSGALPFAQQEDVSSEAAFDTIMEAQLPQRALPVLGVPALAVATGMAGSSPVGVQLVADRFREDVLLSAGAAIEAAFGAPQVAEL</sequence>
<dbReference type="NCBIfam" id="NF005687">
    <property type="entry name" value="PRK07487.1"/>
    <property type="match status" value="1"/>
</dbReference>
<gene>
    <name evidence="3" type="ORF">ACFO5X_07600</name>
</gene>
<dbReference type="InterPro" id="IPR020556">
    <property type="entry name" value="Amidase_CS"/>
</dbReference>
<dbReference type="EMBL" id="JBHSGI010000005">
    <property type="protein sequence ID" value="MFC4668412.1"/>
    <property type="molecule type" value="Genomic_DNA"/>
</dbReference>
<dbReference type="RefSeq" id="WP_380716693.1">
    <property type="nucleotide sequence ID" value="NZ_JBHSGI010000005.1"/>
</dbReference>
<dbReference type="SUPFAM" id="SSF75304">
    <property type="entry name" value="Amidase signature (AS) enzymes"/>
    <property type="match status" value="1"/>
</dbReference>
<keyword evidence="4" id="KW-1185">Reference proteome</keyword>
<feature type="domain" description="Amidase" evidence="2">
    <location>
        <begin position="25"/>
        <end position="444"/>
    </location>
</feature>
<accession>A0ABV9KDX7</accession>
<dbReference type="PANTHER" id="PTHR11895:SF7">
    <property type="entry name" value="GLUTAMYL-TRNA(GLN) AMIDOTRANSFERASE SUBUNIT A, MITOCHONDRIAL"/>
    <property type="match status" value="1"/>
</dbReference>
<proteinExistence type="inferred from homology"/>